<dbReference type="Pfam" id="PF22964">
    <property type="entry name" value="ZER1-like_2nd"/>
    <property type="match status" value="1"/>
</dbReference>
<dbReference type="InParanoid" id="B3RPA4"/>
<dbReference type="OrthoDB" id="5783533at2759"/>
<evidence type="ECO:0000313" key="5">
    <source>
        <dbReference type="Proteomes" id="UP000009022"/>
    </source>
</evidence>
<accession>B3RPA4</accession>
<dbReference type="InterPro" id="IPR016024">
    <property type="entry name" value="ARM-type_fold"/>
</dbReference>
<dbReference type="Pfam" id="PF25013">
    <property type="entry name" value="LRR_Zer-1"/>
    <property type="match status" value="1"/>
</dbReference>
<keyword evidence="5" id="KW-1185">Reference proteome</keyword>
<dbReference type="InterPro" id="IPR011989">
    <property type="entry name" value="ARM-like"/>
</dbReference>
<protein>
    <submittedName>
        <fullName evidence="4">Uncharacterized protein</fullName>
    </submittedName>
</protein>
<dbReference type="RefSeq" id="XP_002109989.1">
    <property type="nucleotide sequence ID" value="XM_002109953.1"/>
</dbReference>
<sequence length="635" mass="72462">MDIPVYSVPSLVAYCIDVLIEQLSSHVDQPNGSGFQFPLYPTLSLPPEIGDAMIKRLNARHLLNEAWLSLFRSGSHNQMRRLCARRSKISNKGLSYLANQELQEIDVSENDHITEYVLYLFESKSASTLRHLNINHCTSINHFRCVVNFHALRSLDASYTKIDSNVLDVGRRLRHLKAINLSGLQLKSLKGLEVLADTLECLLLFDSLGTDFILKTVLRLKNLRKLDISCSPMNGYEHMRQYGYIEDELFHELTKLEALDLSGMQLCRKNFEVLLSVKPKLEFLGLMFVDYHNFPGLSQLAQYTTGEQDEHQIVLVLKLYKNRRQYVDSALRRLFEIARHSNLSNNDEALEAVCQCMLTYPDDYSIQSAGSASIYHFTKDSASPTQSIDLRRMAVSALLVAMEHHHSQSTRIQLQKNTCVSLCNFRIPIEVTFVYERLAKVLVGYMTNSLDDFVQRISLQLCNSLVCQVSGESKEYFGSLNFIELLLGIISARLQERSALDEEDLRRSTHAVHVAWSAMWNVTDETPENCERFLKNDGVDVFLQCFQFLHGDKTLIVNMLGLLGNVAEVKSLRFYLMREDCMRMFRSLLRESELEIGYNSAGILAHLASDGEDAWTVSETLREETLNEIVSDSIH</sequence>
<feature type="domain" description="Protein zer-1 homolog-like C-terminal" evidence="2">
    <location>
        <begin position="357"/>
        <end position="630"/>
    </location>
</feature>
<evidence type="ECO:0000256" key="1">
    <source>
        <dbReference type="ARBA" id="ARBA00022786"/>
    </source>
</evidence>
<dbReference type="Proteomes" id="UP000009022">
    <property type="component" value="Unassembled WGS sequence"/>
</dbReference>
<organism evidence="4 5">
    <name type="scientific">Trichoplax adhaerens</name>
    <name type="common">Trichoplax reptans</name>
    <dbReference type="NCBI Taxonomy" id="10228"/>
    <lineage>
        <taxon>Eukaryota</taxon>
        <taxon>Metazoa</taxon>
        <taxon>Placozoa</taxon>
        <taxon>Uniplacotomia</taxon>
        <taxon>Trichoplacea</taxon>
        <taxon>Trichoplacidae</taxon>
        <taxon>Trichoplax</taxon>
    </lineage>
</organism>
<dbReference type="InterPro" id="IPR055142">
    <property type="entry name" value="ZER1-like_C"/>
</dbReference>
<dbReference type="GeneID" id="6751204"/>
<dbReference type="InterPro" id="IPR056845">
    <property type="entry name" value="LRR_Zer-1"/>
</dbReference>
<evidence type="ECO:0000313" key="4">
    <source>
        <dbReference type="EMBL" id="EDV28155.1"/>
    </source>
</evidence>
<dbReference type="Gene3D" id="1.25.10.10">
    <property type="entry name" value="Leucine-rich Repeat Variant"/>
    <property type="match status" value="1"/>
</dbReference>
<dbReference type="SUPFAM" id="SSF48371">
    <property type="entry name" value="ARM repeat"/>
    <property type="match status" value="1"/>
</dbReference>
<dbReference type="CTD" id="6751204"/>
<dbReference type="eggNOG" id="KOG3665">
    <property type="taxonomic scope" value="Eukaryota"/>
</dbReference>
<dbReference type="SUPFAM" id="SSF52058">
    <property type="entry name" value="L domain-like"/>
    <property type="match status" value="1"/>
</dbReference>
<reference evidence="4 5" key="1">
    <citation type="journal article" date="2008" name="Nature">
        <title>The Trichoplax genome and the nature of placozoans.</title>
        <authorList>
            <person name="Srivastava M."/>
            <person name="Begovic E."/>
            <person name="Chapman J."/>
            <person name="Putnam N.H."/>
            <person name="Hellsten U."/>
            <person name="Kawashima T."/>
            <person name="Kuo A."/>
            <person name="Mitros T."/>
            <person name="Salamov A."/>
            <person name="Carpenter M.L."/>
            <person name="Signorovitch A.Y."/>
            <person name="Moreno M.A."/>
            <person name="Kamm K."/>
            <person name="Grimwood J."/>
            <person name="Schmutz J."/>
            <person name="Shapiro H."/>
            <person name="Grigoriev I.V."/>
            <person name="Buss L.W."/>
            <person name="Schierwater B."/>
            <person name="Dellaporta S.L."/>
            <person name="Rokhsar D.S."/>
        </authorList>
    </citation>
    <scope>NUCLEOTIDE SEQUENCE [LARGE SCALE GENOMIC DNA]</scope>
    <source>
        <strain evidence="4 5">Grell-BS-1999</strain>
    </source>
</reference>
<feature type="domain" description="Zer-1-like leucine-rich repeats region" evidence="3">
    <location>
        <begin position="172"/>
        <end position="270"/>
    </location>
</feature>
<dbReference type="AlphaFoldDB" id="B3RPA4"/>
<dbReference type="FunCoup" id="B3RPA4">
    <property type="interactions" value="1239"/>
</dbReference>
<dbReference type="GO" id="GO:0031462">
    <property type="term" value="C:Cul2-RING ubiquitin ligase complex"/>
    <property type="evidence" value="ECO:0000318"/>
    <property type="project" value="GO_Central"/>
</dbReference>
<dbReference type="STRING" id="10228.B3RPA4"/>
<evidence type="ECO:0000259" key="2">
    <source>
        <dbReference type="Pfam" id="PF22964"/>
    </source>
</evidence>
<dbReference type="OMA" id="EEAGQTX"/>
<dbReference type="Gene3D" id="3.80.10.10">
    <property type="entry name" value="Ribonuclease Inhibitor"/>
    <property type="match status" value="2"/>
</dbReference>
<gene>
    <name evidence="4" type="ORF">TRIADDRAFT_53463</name>
</gene>
<dbReference type="InterPro" id="IPR051341">
    <property type="entry name" value="Zyg-11_UBL_adapter"/>
</dbReference>
<keyword evidence="1" id="KW-0833">Ubl conjugation pathway</keyword>
<dbReference type="InterPro" id="IPR032675">
    <property type="entry name" value="LRR_dom_sf"/>
</dbReference>
<dbReference type="PhylomeDB" id="B3RPA4"/>
<name>B3RPA4_TRIAD</name>
<dbReference type="PANTHER" id="PTHR12904:SF23">
    <property type="entry name" value="PROTEIN ZER-1 HOMOLOG"/>
    <property type="match status" value="1"/>
</dbReference>
<evidence type="ECO:0000259" key="3">
    <source>
        <dbReference type="Pfam" id="PF25013"/>
    </source>
</evidence>
<dbReference type="PANTHER" id="PTHR12904">
    <property type="match status" value="1"/>
</dbReference>
<dbReference type="EMBL" id="DS985242">
    <property type="protein sequence ID" value="EDV28155.1"/>
    <property type="molecule type" value="Genomic_DNA"/>
</dbReference>
<dbReference type="HOGENOM" id="CLU_011533_1_0_1"/>
<proteinExistence type="predicted"/>
<dbReference type="KEGG" id="tad:TRIADDRAFT_53463"/>